<dbReference type="EMBL" id="JMSN01000104">
    <property type="protein sequence ID" value="KDN39450.1"/>
    <property type="molecule type" value="Genomic_DNA"/>
</dbReference>
<dbReference type="OMA" id="CQIFFER"/>
<sequence length="622" mass="64651">MARESRALIIVHGHHTIRAGYGIHELFSLPTVELTARVALTEDYLEQHGLLDPHAAAAGNTRNTGHKPSADDYLVGTAIDEAVRAGKALRYYWPMQPHMQVRDWQAMLALWRHLLFHATTLGLRRSSNTSVTLLALPAPLSREQHACISSLWFEQLNCPGLALVESPLLAAYATAALSATVVDIGAAASVVTPVADCLVQHNAIVRCPVGARHCTLWLAHLLRQDASLVQALGALSEHHATAASAAVPSSAAATPPRNEQDERLHELLVELAEMLVHEGHINGLDDDAAGGGGGKFSSSSIGGSGAGAAAGVEEEPELDVAAMLVQGKEKELIEEQERRKKALQDAIAGKASAADVAAAITGEAGQAGGSTDPKAVLVSFKGLRLKVGPSRFRYAEPLFCPDVLRGVRGIQQESDAHSASLSGAGPVLGDPVLNNTSTTPSLSSSLPTAAQSHHPTADALATAPSLPECIHAAIAQVPDLERRPALWDALVVTGAPTRTRGLAASITRHCAPFIVGGGGAVGGGAADQSGGVAGFGAPAPGAGAGAAAAIIPDEPNQLQPRNVRALKVPDYFVNFKDRTDLAPFLGATIYAKLIFSDAAARSYVTKANHNERGPTAAFSITA</sequence>
<dbReference type="Proteomes" id="UP000027361">
    <property type="component" value="Unassembled WGS sequence"/>
</dbReference>
<feature type="coiled-coil region" evidence="2">
    <location>
        <begin position="325"/>
        <end position="353"/>
    </location>
</feature>
<dbReference type="GeneID" id="25263005"/>
<dbReference type="InterPro" id="IPR004000">
    <property type="entry name" value="Actin"/>
</dbReference>
<proteinExistence type="inferred from homology"/>
<evidence type="ECO:0000313" key="4">
    <source>
        <dbReference type="EMBL" id="KDN39450.1"/>
    </source>
</evidence>
<dbReference type="Pfam" id="PF00022">
    <property type="entry name" value="Actin"/>
    <property type="match status" value="1"/>
</dbReference>
<dbReference type="OrthoDB" id="74201at2759"/>
<dbReference type="FunCoup" id="A0A066VLK6">
    <property type="interactions" value="10"/>
</dbReference>
<feature type="compositionally biased region" description="Low complexity" evidence="3">
    <location>
        <begin position="436"/>
        <end position="448"/>
    </location>
</feature>
<evidence type="ECO:0000256" key="1">
    <source>
        <dbReference type="RuleBase" id="RU000487"/>
    </source>
</evidence>
<dbReference type="Gene3D" id="3.30.420.40">
    <property type="match status" value="4"/>
</dbReference>
<comment type="similarity">
    <text evidence="1">Belongs to the actin family.</text>
</comment>
<evidence type="ECO:0000313" key="5">
    <source>
        <dbReference type="Proteomes" id="UP000027361"/>
    </source>
</evidence>
<accession>A0A066VLK6</accession>
<keyword evidence="5" id="KW-1185">Reference proteome</keyword>
<dbReference type="SUPFAM" id="SSF53067">
    <property type="entry name" value="Actin-like ATPase domain"/>
    <property type="match status" value="2"/>
</dbReference>
<dbReference type="InterPro" id="IPR043129">
    <property type="entry name" value="ATPase_NBD"/>
</dbReference>
<comment type="caution">
    <text evidence="4">The sequence shown here is derived from an EMBL/GenBank/DDBJ whole genome shotgun (WGS) entry which is preliminary data.</text>
</comment>
<reference evidence="4 5" key="1">
    <citation type="submission" date="2014-05" db="EMBL/GenBank/DDBJ databases">
        <title>Draft genome sequence of a rare smut relative, Tilletiaria anomala UBC 951.</title>
        <authorList>
            <consortium name="DOE Joint Genome Institute"/>
            <person name="Toome M."/>
            <person name="Kuo A."/>
            <person name="Henrissat B."/>
            <person name="Lipzen A."/>
            <person name="Tritt A."/>
            <person name="Yoshinaga Y."/>
            <person name="Zane M."/>
            <person name="Barry K."/>
            <person name="Grigoriev I.V."/>
            <person name="Spatafora J.W."/>
            <person name="Aimea M.C."/>
        </authorList>
    </citation>
    <scope>NUCLEOTIDE SEQUENCE [LARGE SCALE GENOMIC DNA]</scope>
    <source>
        <strain evidence="4 5">UBC 951</strain>
    </source>
</reference>
<dbReference type="Gene3D" id="3.90.640.10">
    <property type="entry name" value="Actin, Chain A, domain 4"/>
    <property type="match status" value="1"/>
</dbReference>
<dbReference type="STRING" id="1037660.A0A066VLK6"/>
<dbReference type="InParanoid" id="A0A066VLK6"/>
<keyword evidence="2" id="KW-0175">Coiled coil</keyword>
<dbReference type="HOGENOM" id="CLU_030206_0_0_1"/>
<evidence type="ECO:0008006" key="6">
    <source>
        <dbReference type="Google" id="ProtNLM"/>
    </source>
</evidence>
<protein>
    <recommendedName>
        <fullName evidence="6">Actin-like ATPase domain-containing protein</fullName>
    </recommendedName>
</protein>
<dbReference type="SMART" id="SM00268">
    <property type="entry name" value="ACTIN"/>
    <property type="match status" value="1"/>
</dbReference>
<organism evidence="4 5">
    <name type="scientific">Tilletiaria anomala (strain ATCC 24038 / CBS 436.72 / UBC 951)</name>
    <dbReference type="NCBI Taxonomy" id="1037660"/>
    <lineage>
        <taxon>Eukaryota</taxon>
        <taxon>Fungi</taxon>
        <taxon>Dikarya</taxon>
        <taxon>Basidiomycota</taxon>
        <taxon>Ustilaginomycotina</taxon>
        <taxon>Exobasidiomycetes</taxon>
        <taxon>Georgefischeriales</taxon>
        <taxon>Tilletiariaceae</taxon>
        <taxon>Tilletiaria</taxon>
    </lineage>
</organism>
<dbReference type="AlphaFoldDB" id="A0A066VLK6"/>
<feature type="region of interest" description="Disordered" evidence="3">
    <location>
        <begin position="415"/>
        <end position="459"/>
    </location>
</feature>
<name>A0A066VLK6_TILAU</name>
<dbReference type="PANTHER" id="PTHR11937">
    <property type="entry name" value="ACTIN"/>
    <property type="match status" value="1"/>
</dbReference>
<evidence type="ECO:0000256" key="2">
    <source>
        <dbReference type="SAM" id="Coils"/>
    </source>
</evidence>
<dbReference type="RefSeq" id="XP_013241040.1">
    <property type="nucleotide sequence ID" value="XM_013385586.1"/>
</dbReference>
<evidence type="ECO:0000256" key="3">
    <source>
        <dbReference type="SAM" id="MobiDB-lite"/>
    </source>
</evidence>
<gene>
    <name evidence="4" type="ORF">K437DRAFT_239486</name>
</gene>